<keyword evidence="2" id="KW-1185">Reference proteome</keyword>
<evidence type="ECO:0000313" key="2">
    <source>
        <dbReference type="Proteomes" id="UP001444071"/>
    </source>
</evidence>
<gene>
    <name evidence="1" type="ORF">XENORESO_001856</name>
</gene>
<accession>A0ABV0WLS9</accession>
<comment type="caution">
    <text evidence="1">The sequence shown here is derived from an EMBL/GenBank/DDBJ whole genome shotgun (WGS) entry which is preliminary data.</text>
</comment>
<evidence type="ECO:0000313" key="1">
    <source>
        <dbReference type="EMBL" id="MEQ2270573.1"/>
    </source>
</evidence>
<proteinExistence type="predicted"/>
<dbReference type="EMBL" id="JAHRIM010060184">
    <property type="protein sequence ID" value="MEQ2270573.1"/>
    <property type="molecule type" value="Genomic_DNA"/>
</dbReference>
<organism evidence="1 2">
    <name type="scientific">Xenotaenia resolanae</name>
    <dbReference type="NCBI Taxonomy" id="208358"/>
    <lineage>
        <taxon>Eukaryota</taxon>
        <taxon>Metazoa</taxon>
        <taxon>Chordata</taxon>
        <taxon>Craniata</taxon>
        <taxon>Vertebrata</taxon>
        <taxon>Euteleostomi</taxon>
        <taxon>Actinopterygii</taxon>
        <taxon>Neopterygii</taxon>
        <taxon>Teleostei</taxon>
        <taxon>Neoteleostei</taxon>
        <taxon>Acanthomorphata</taxon>
        <taxon>Ovalentaria</taxon>
        <taxon>Atherinomorphae</taxon>
        <taxon>Cyprinodontiformes</taxon>
        <taxon>Goodeidae</taxon>
        <taxon>Xenotaenia</taxon>
    </lineage>
</organism>
<reference evidence="1 2" key="1">
    <citation type="submission" date="2021-06" db="EMBL/GenBank/DDBJ databases">
        <authorList>
            <person name="Palmer J.M."/>
        </authorList>
    </citation>
    <scope>NUCLEOTIDE SEQUENCE [LARGE SCALE GENOMIC DNA]</scope>
    <source>
        <strain evidence="1 2">XR_2019</strain>
        <tissue evidence="1">Muscle</tissue>
    </source>
</reference>
<protein>
    <submittedName>
        <fullName evidence="1">Uncharacterized protein</fullName>
    </submittedName>
</protein>
<name>A0ABV0WLS9_9TELE</name>
<sequence>MAVYSGWKSPFCLMWPRKAAVSQKSPCYILTLILGSCSPIYQHGSLSVIELLLTGNARRPHLASINLSLPRNNAEGLPGSCGSHGYPANKARQFCSNTFLHV</sequence>
<dbReference type="Proteomes" id="UP001444071">
    <property type="component" value="Unassembled WGS sequence"/>
</dbReference>